<keyword evidence="2" id="KW-0378">Hydrolase</keyword>
<evidence type="ECO:0000256" key="5">
    <source>
        <dbReference type="PROSITE-ProRule" id="PRU10139"/>
    </source>
</evidence>
<evidence type="ECO:0000256" key="3">
    <source>
        <dbReference type="ARBA" id="ARBA00036406"/>
    </source>
</evidence>
<dbReference type="Pfam" id="PF00795">
    <property type="entry name" value="CN_hydrolase"/>
    <property type="match status" value="1"/>
</dbReference>
<dbReference type="InterPro" id="IPR003010">
    <property type="entry name" value="C-N_Hydrolase"/>
</dbReference>
<evidence type="ECO:0000256" key="4">
    <source>
        <dbReference type="ARBA" id="ARBA00039045"/>
    </source>
</evidence>
<evidence type="ECO:0000259" key="6">
    <source>
        <dbReference type="PROSITE" id="PS50263"/>
    </source>
</evidence>
<reference evidence="7 8" key="1">
    <citation type="journal article" date="2024" name="IMA Fungus">
        <title>IMA Genome - F19 : A genome assembly and annotation guide to empower mycologists, including annotated draft genome sequences of Ceratocystis pirilliformis, Diaporthe australafricana, Fusarium ophioides, Paecilomyces lecythidis, and Sporothrix stenoceras.</title>
        <authorList>
            <person name="Aylward J."/>
            <person name="Wilson A.M."/>
            <person name="Visagie C.M."/>
            <person name="Spraker J."/>
            <person name="Barnes I."/>
            <person name="Buitendag C."/>
            <person name="Ceriani C."/>
            <person name="Del Mar Angel L."/>
            <person name="du Plessis D."/>
            <person name="Fuchs T."/>
            <person name="Gasser K."/>
            <person name="Kramer D."/>
            <person name="Li W."/>
            <person name="Munsamy K."/>
            <person name="Piso A."/>
            <person name="Price J.L."/>
            <person name="Sonnekus B."/>
            <person name="Thomas C."/>
            <person name="van der Nest A."/>
            <person name="van Dijk A."/>
            <person name="van Heerden A."/>
            <person name="van Vuuren N."/>
            <person name="Yilmaz N."/>
            <person name="Duong T.A."/>
            <person name="van der Merwe N.A."/>
            <person name="Wingfield M.J."/>
            <person name="Wingfield B.D."/>
        </authorList>
    </citation>
    <scope>NUCLEOTIDE SEQUENCE [LARGE SCALE GENOMIC DNA]</scope>
    <source>
        <strain evidence="7 8">CMW 5346</strain>
    </source>
</reference>
<name>A0ABR3YJL1_9PEZI</name>
<dbReference type="Proteomes" id="UP001583186">
    <property type="component" value="Unassembled WGS sequence"/>
</dbReference>
<dbReference type="SUPFAM" id="SSF56317">
    <property type="entry name" value="Carbon-nitrogen hydrolase"/>
    <property type="match status" value="1"/>
</dbReference>
<dbReference type="InterPro" id="IPR036526">
    <property type="entry name" value="C-N_Hydrolase_sf"/>
</dbReference>
<evidence type="ECO:0000256" key="2">
    <source>
        <dbReference type="ARBA" id="ARBA00022801"/>
    </source>
</evidence>
<evidence type="ECO:0000313" key="8">
    <source>
        <dbReference type="Proteomes" id="UP001583186"/>
    </source>
</evidence>
<organism evidence="7 8">
    <name type="scientific">Sporothrix stenoceras</name>
    <dbReference type="NCBI Taxonomy" id="5173"/>
    <lineage>
        <taxon>Eukaryota</taxon>
        <taxon>Fungi</taxon>
        <taxon>Dikarya</taxon>
        <taxon>Ascomycota</taxon>
        <taxon>Pezizomycotina</taxon>
        <taxon>Sordariomycetes</taxon>
        <taxon>Sordariomycetidae</taxon>
        <taxon>Ophiostomatales</taxon>
        <taxon>Ophiostomataceae</taxon>
        <taxon>Sporothrix</taxon>
    </lineage>
</organism>
<dbReference type="PROSITE" id="PS00920">
    <property type="entry name" value="NITRIL_CHT_1"/>
    <property type="match status" value="1"/>
</dbReference>
<dbReference type="EC" id="3.5.5.1" evidence="4"/>
<keyword evidence="8" id="KW-1185">Reference proteome</keyword>
<dbReference type="Gene3D" id="3.60.110.10">
    <property type="entry name" value="Carbon-nitrogen hydrolase"/>
    <property type="match status" value="1"/>
</dbReference>
<protein>
    <recommendedName>
        <fullName evidence="4">nitrilase</fullName>
        <ecNumber evidence="4">3.5.5.1</ecNumber>
    </recommendedName>
</protein>
<comment type="catalytic activity">
    <reaction evidence="3">
        <text>a nitrile + 2 H2O = a carboxylate + NH4(+)</text>
        <dbReference type="Rhea" id="RHEA:21724"/>
        <dbReference type="ChEBI" id="CHEBI:15377"/>
        <dbReference type="ChEBI" id="CHEBI:18379"/>
        <dbReference type="ChEBI" id="CHEBI:28938"/>
        <dbReference type="ChEBI" id="CHEBI:29067"/>
        <dbReference type="EC" id="3.5.5.1"/>
    </reaction>
</comment>
<gene>
    <name evidence="7" type="ORF">Sste5346_009848</name>
</gene>
<dbReference type="InterPro" id="IPR044149">
    <property type="entry name" value="Nitrilases_CHs"/>
</dbReference>
<sequence>MSAAEKNTKVKIAAVQAEPAWNDLQAGVNKTIAIIKEAGENGANVVGFPEVFIPGYPWSIWGNSIADNAEFMNEYFRNSLEKESPEMDRIRAAVREAGVFIVLGYSERLRGTLYIAQSFIDPTGTIVHHRRKIKPTHVERGYWGDGQAESLKATVETPFGKVSGLNCWEHTQTLLRYYQYSQDTDIHVASWPLIWPQNSDEWVYHITGEASNRFSQVMAMEGGCFVMTCTQVLSEKGKVRCMLQDFDYAKANSGGFTMIYGPDGRELSKPIDPGLETIVYADVDLNDRIKAKQNLDIVGHYSRPDLLSLRVTTEPATVVHFKQ</sequence>
<proteinExistence type="inferred from homology"/>
<comment type="similarity">
    <text evidence="1">Belongs to the carbon-nitrogen hydrolase superfamily. Nitrilase family.</text>
</comment>
<evidence type="ECO:0000313" key="7">
    <source>
        <dbReference type="EMBL" id="KAL1887966.1"/>
    </source>
</evidence>
<evidence type="ECO:0000256" key="1">
    <source>
        <dbReference type="ARBA" id="ARBA00008129"/>
    </source>
</evidence>
<dbReference type="CDD" id="cd07564">
    <property type="entry name" value="nitrilases_CHs"/>
    <property type="match status" value="1"/>
</dbReference>
<accession>A0ABR3YJL1</accession>
<dbReference type="EMBL" id="JAWCUI010000103">
    <property type="protein sequence ID" value="KAL1887966.1"/>
    <property type="molecule type" value="Genomic_DNA"/>
</dbReference>
<feature type="active site" description="Proton acceptor" evidence="5">
    <location>
        <position position="50"/>
    </location>
</feature>
<dbReference type="InterPro" id="IPR000132">
    <property type="entry name" value="Nitrilase/CN_hydratase_CS"/>
</dbReference>
<comment type="caution">
    <text evidence="7">The sequence shown here is derived from an EMBL/GenBank/DDBJ whole genome shotgun (WGS) entry which is preliminary data.</text>
</comment>
<dbReference type="PANTHER" id="PTHR46044">
    <property type="entry name" value="NITRILASE"/>
    <property type="match status" value="1"/>
</dbReference>
<dbReference type="PROSITE" id="PS50263">
    <property type="entry name" value="CN_HYDROLASE"/>
    <property type="match status" value="1"/>
</dbReference>
<dbReference type="PANTHER" id="PTHR46044:SF14">
    <property type="entry name" value="ARYLACETONITRILASE"/>
    <property type="match status" value="1"/>
</dbReference>
<feature type="domain" description="CN hydrolase" evidence="6">
    <location>
        <begin position="10"/>
        <end position="285"/>
    </location>
</feature>